<feature type="transmembrane region" description="Helical" evidence="9">
    <location>
        <begin position="24"/>
        <end position="42"/>
    </location>
</feature>
<keyword evidence="6 9" id="KW-1133">Transmembrane helix</keyword>
<dbReference type="HAMAP" id="MF_01942">
    <property type="entry name" value="Lipid_A_LpxL_LpxP"/>
    <property type="match status" value="1"/>
</dbReference>
<dbReference type="AlphaFoldDB" id="A0A6N8FCB2"/>
<dbReference type="EMBL" id="WOCD01000003">
    <property type="protein sequence ID" value="MUH72392.1"/>
    <property type="molecule type" value="Genomic_DNA"/>
</dbReference>
<evidence type="ECO:0000313" key="11">
    <source>
        <dbReference type="Proteomes" id="UP000439994"/>
    </source>
</evidence>
<reference evidence="10 11" key="1">
    <citation type="submission" date="2019-11" db="EMBL/GenBank/DDBJ databases">
        <title>P. haliotis isolates from Z. marina roots.</title>
        <authorList>
            <person name="Cohen M."/>
            <person name="Jospin G."/>
            <person name="Eisen J.A."/>
            <person name="Coil D.A."/>
        </authorList>
    </citation>
    <scope>NUCLEOTIDE SEQUENCE [LARGE SCALE GENOMIC DNA]</scope>
    <source>
        <strain evidence="10 11">UCD-MCMsp1aY</strain>
    </source>
</reference>
<name>A0A6N8FCB2_9GAMM</name>
<keyword evidence="3 9" id="KW-0808">Transferase</keyword>
<keyword evidence="2 9" id="KW-0997">Cell inner membrane</keyword>
<comment type="catalytic activity">
    <reaction evidence="9">
        <text>an alpha-Kdo-(2-&gt;4)-alpha-Kdo-(2-&gt;6)-lipid IVA + a fatty acyl-[ACP] = an alpha-Kdo-(2-&gt;4)-alpha-Kdo-(2-&gt;6)-(acyl)-lipid IVA + holo-[ACP]</text>
        <dbReference type="Rhea" id="RHEA:69396"/>
        <dbReference type="Rhea" id="RHEA-COMP:9685"/>
        <dbReference type="Rhea" id="RHEA-COMP:14125"/>
        <dbReference type="ChEBI" id="CHEBI:64479"/>
        <dbReference type="ChEBI" id="CHEBI:138651"/>
        <dbReference type="ChEBI" id="CHEBI:176429"/>
        <dbReference type="ChEBI" id="CHEBI:176430"/>
        <dbReference type="EC" id="2.3.1.241"/>
    </reaction>
</comment>
<keyword evidence="4 9" id="KW-0812">Transmembrane</keyword>
<evidence type="ECO:0000256" key="1">
    <source>
        <dbReference type="ARBA" id="ARBA00022475"/>
    </source>
</evidence>
<organism evidence="10 11">
    <name type="scientific">Psychrosphaera haliotis</name>
    <dbReference type="NCBI Taxonomy" id="555083"/>
    <lineage>
        <taxon>Bacteria</taxon>
        <taxon>Pseudomonadati</taxon>
        <taxon>Pseudomonadota</taxon>
        <taxon>Gammaproteobacteria</taxon>
        <taxon>Alteromonadales</taxon>
        <taxon>Pseudoalteromonadaceae</taxon>
        <taxon>Psychrosphaera</taxon>
    </lineage>
</organism>
<keyword evidence="1 9" id="KW-1003">Cell membrane</keyword>
<dbReference type="InterPro" id="IPR004960">
    <property type="entry name" value="LipA_acyltrans"/>
</dbReference>
<evidence type="ECO:0000313" key="10">
    <source>
        <dbReference type="EMBL" id="MUH72392.1"/>
    </source>
</evidence>
<comment type="function">
    <text evidence="9">Catalyzes the transfer of an acyl chain from an acyl-[acyl-carrier-protein] (ACP) to a Kdo(2)-lipid IV(A) to form a Kdo(2)-(acyl)-lipid IV(A).</text>
</comment>
<dbReference type="PIRSF" id="PIRSF026649">
    <property type="entry name" value="MsbB"/>
    <property type="match status" value="1"/>
</dbReference>
<dbReference type="GO" id="GO:0009245">
    <property type="term" value="P:lipid A biosynthetic process"/>
    <property type="evidence" value="ECO:0007669"/>
    <property type="project" value="InterPro"/>
</dbReference>
<sequence length="316" mass="36604">MSKPESKNNFVAPTFSWRFFHPKFWLTWLLVITLYSLSWLPYKLQLAMGRGIGRLLMSAMKKRKRIATKNIQLCFPDMPQKDVEQLVKVNFENAGIALFESGISWWWPTWRAKPICNVKGTEHIDGALKQGKGIFLLFFHILPLEMMGRVLGENGYPCVGFYRPHNNKLLEWVQYRGRCRSNRYMIGKKDVKGLLKALSNGEITVYLPDHDYGPKRSVFAPFFAVDKAATTTGTEIFASHKNAATIPTKLKRLPDNSGYEIEFLPPLSDYPSKDSLENAQQINKWVEQAVLDNMEQYMWVHRRFKTRPTDDPDSLY</sequence>
<feature type="short sequence motif" description="HXXXXD motif" evidence="9">
    <location>
        <begin position="140"/>
        <end position="145"/>
    </location>
</feature>
<comment type="caution">
    <text evidence="10">The sequence shown here is derived from an EMBL/GenBank/DDBJ whole genome shotgun (WGS) entry which is preliminary data.</text>
</comment>
<keyword evidence="5 9" id="KW-0448">Lipopolysaccharide biosynthesis</keyword>
<evidence type="ECO:0000256" key="9">
    <source>
        <dbReference type="HAMAP-Rule" id="MF_01942"/>
    </source>
</evidence>
<evidence type="ECO:0000256" key="7">
    <source>
        <dbReference type="ARBA" id="ARBA00023136"/>
    </source>
</evidence>
<proteinExistence type="inferred from homology"/>
<keyword evidence="11" id="KW-1185">Reference proteome</keyword>
<dbReference type="GO" id="GO:0036104">
    <property type="term" value="P:Kdo2-lipid A biosynthetic process"/>
    <property type="evidence" value="ECO:0007669"/>
    <property type="project" value="UniProtKB-UniRule"/>
</dbReference>
<evidence type="ECO:0000256" key="8">
    <source>
        <dbReference type="ARBA" id="ARBA00023315"/>
    </source>
</evidence>
<dbReference type="InterPro" id="IPR011920">
    <property type="entry name" value="Lipid_A_LpxL_LpxP"/>
</dbReference>
<dbReference type="UniPathway" id="UPA00360">
    <property type="reaction ID" value="UER00485"/>
</dbReference>
<evidence type="ECO:0000256" key="4">
    <source>
        <dbReference type="ARBA" id="ARBA00022692"/>
    </source>
</evidence>
<dbReference type="RefSeq" id="WP_155695575.1">
    <property type="nucleotide sequence ID" value="NZ_WOCD01000003.1"/>
</dbReference>
<comment type="similarity">
    <text evidence="9">Belongs to the LpxL/LpxM/LpxP family.</text>
</comment>
<dbReference type="NCBIfam" id="TIGR02207">
    <property type="entry name" value="lipid_A_htrB"/>
    <property type="match status" value="1"/>
</dbReference>
<dbReference type="CDD" id="cd07984">
    <property type="entry name" value="LPLAT_LABLAT-like"/>
    <property type="match status" value="1"/>
</dbReference>
<dbReference type="PANTHER" id="PTHR30606:SF9">
    <property type="entry name" value="LIPID A BIOSYNTHESIS LAUROYLTRANSFERASE"/>
    <property type="match status" value="1"/>
</dbReference>
<evidence type="ECO:0000256" key="2">
    <source>
        <dbReference type="ARBA" id="ARBA00022519"/>
    </source>
</evidence>
<accession>A0A6N8FCB2</accession>
<dbReference type="GO" id="GO:0005886">
    <property type="term" value="C:plasma membrane"/>
    <property type="evidence" value="ECO:0007669"/>
    <property type="project" value="UniProtKB-SubCell"/>
</dbReference>
<evidence type="ECO:0000256" key="5">
    <source>
        <dbReference type="ARBA" id="ARBA00022985"/>
    </source>
</evidence>
<gene>
    <name evidence="9 10" type="primary">lpxL</name>
    <name evidence="10" type="ORF">GNP35_07800</name>
</gene>
<comment type="subcellular location">
    <subcellularLocation>
        <location evidence="9">Cell inner membrane</location>
        <topology evidence="9">Single-pass membrane protein</topology>
    </subcellularLocation>
</comment>
<keyword evidence="8 9" id="KW-0012">Acyltransferase</keyword>
<dbReference type="PANTHER" id="PTHR30606">
    <property type="entry name" value="LIPID A BIOSYNTHESIS LAUROYL ACYLTRANSFERASE"/>
    <property type="match status" value="1"/>
</dbReference>
<dbReference type="Proteomes" id="UP000439994">
    <property type="component" value="Unassembled WGS sequence"/>
</dbReference>
<comment type="pathway">
    <text evidence="9">Bacterial outer membrane biogenesis; lipopolysaccharide biosynthesis.</text>
</comment>
<dbReference type="GO" id="GO:0008913">
    <property type="term" value="F:Kdo2-lipid IVA acyltransferase activity"/>
    <property type="evidence" value="ECO:0007669"/>
    <property type="project" value="UniProtKB-EC"/>
</dbReference>
<dbReference type="UniPathway" id="UPA00030"/>
<comment type="pathway">
    <text evidence="9">Glycolipid biosynthesis; KDO(2)-lipid A biosynthesis; KDO(2)-lipid A from CMP-3-deoxy-D-manno-octulosonate and lipid IV(A): step 3/4.</text>
</comment>
<evidence type="ECO:0000256" key="3">
    <source>
        <dbReference type="ARBA" id="ARBA00022679"/>
    </source>
</evidence>
<evidence type="ECO:0000256" key="6">
    <source>
        <dbReference type="ARBA" id="ARBA00022989"/>
    </source>
</evidence>
<dbReference type="Pfam" id="PF03279">
    <property type="entry name" value="Lip_A_acyltrans"/>
    <property type="match status" value="1"/>
</dbReference>
<protein>
    <recommendedName>
        <fullName evidence="9">Lipid A biosynthesis acyltransferase</fullName>
        <ecNumber evidence="9">2.3.1.241</ecNumber>
    </recommendedName>
    <alternativeName>
        <fullName evidence="9">Kdo(2)-lipid IV(A) acyltransferase</fullName>
    </alternativeName>
</protein>
<dbReference type="EC" id="2.3.1.241" evidence="9"/>
<keyword evidence="7 9" id="KW-0472">Membrane</keyword>
<dbReference type="GO" id="GO:0009103">
    <property type="term" value="P:lipopolysaccharide biosynthetic process"/>
    <property type="evidence" value="ECO:0007669"/>
    <property type="project" value="UniProtKB-UniRule"/>
</dbReference>
<dbReference type="OrthoDB" id="9803456at2"/>